<name>A0A6C0ALG1_9ZZZZ</name>
<feature type="transmembrane region" description="Helical" evidence="1">
    <location>
        <begin position="72"/>
        <end position="100"/>
    </location>
</feature>
<accession>A0A6C0ALG1</accession>
<keyword evidence="1" id="KW-0812">Transmembrane</keyword>
<organism evidence="2">
    <name type="scientific">viral metagenome</name>
    <dbReference type="NCBI Taxonomy" id="1070528"/>
    <lineage>
        <taxon>unclassified sequences</taxon>
        <taxon>metagenomes</taxon>
        <taxon>organismal metagenomes</taxon>
    </lineage>
</organism>
<feature type="transmembrane region" description="Helical" evidence="1">
    <location>
        <begin position="127"/>
        <end position="146"/>
    </location>
</feature>
<keyword evidence="1" id="KW-0472">Membrane</keyword>
<proteinExistence type="predicted"/>
<feature type="transmembrane region" description="Helical" evidence="1">
    <location>
        <begin position="42"/>
        <end position="60"/>
    </location>
</feature>
<protein>
    <submittedName>
        <fullName evidence="2">Uncharacterized protein</fullName>
    </submittedName>
</protein>
<keyword evidence="1" id="KW-1133">Transmembrane helix</keyword>
<evidence type="ECO:0000313" key="2">
    <source>
        <dbReference type="EMBL" id="QHS80456.1"/>
    </source>
</evidence>
<dbReference type="AlphaFoldDB" id="A0A6C0ALG1"/>
<dbReference type="EMBL" id="MN740681">
    <property type="protein sequence ID" value="QHS80456.1"/>
    <property type="molecule type" value="Genomic_DNA"/>
</dbReference>
<evidence type="ECO:0000256" key="1">
    <source>
        <dbReference type="SAM" id="Phobius"/>
    </source>
</evidence>
<reference evidence="2" key="1">
    <citation type="journal article" date="2020" name="Nature">
        <title>Giant virus diversity and host interactions through global metagenomics.</title>
        <authorList>
            <person name="Schulz F."/>
            <person name="Roux S."/>
            <person name="Paez-Espino D."/>
            <person name="Jungbluth S."/>
            <person name="Walsh D.A."/>
            <person name="Denef V.J."/>
            <person name="McMahon K.D."/>
            <person name="Konstantinidis K.T."/>
            <person name="Eloe-Fadrosh E.A."/>
            <person name="Kyrpides N.C."/>
            <person name="Woyke T."/>
        </authorList>
    </citation>
    <scope>NUCLEOTIDE SEQUENCE</scope>
    <source>
        <strain evidence="2">GVMAG-S-1039698-54</strain>
    </source>
</reference>
<sequence length="175" mass="20403">MDITYVKGLFLLFLIVSGNFIGNTLGCQIQTLFTYSMEMKEMLVFLLIYFTLNVVDNKLSSPFEHMKISVKIWVLYMLLTRMNLTFSIIVFSLLATIYVIQQQVDFKKGIDDLTKEEEEKYNKIMSLLEKVAISLAIVGFVTYLIAQKREYKGKFSLWKFILGKRRCSGINHLKH</sequence>